<dbReference type="GO" id="GO:0016020">
    <property type="term" value="C:membrane"/>
    <property type="evidence" value="ECO:0007669"/>
    <property type="project" value="UniProtKB-SubCell"/>
</dbReference>
<evidence type="ECO:0000256" key="8">
    <source>
        <dbReference type="ARBA" id="ARBA00067477"/>
    </source>
</evidence>
<dbReference type="OrthoDB" id="10263206at2759"/>
<dbReference type="GO" id="GO:0005737">
    <property type="term" value="C:cytoplasm"/>
    <property type="evidence" value="ECO:0007669"/>
    <property type="project" value="UniProtKB-SubCell"/>
</dbReference>
<keyword evidence="5" id="KW-0472">Membrane</keyword>
<keyword evidence="4" id="KW-0963">Cytoplasm</keyword>
<reference evidence="12" key="1">
    <citation type="journal article" date="2020" name="PLoS Negl. Trop. Dis.">
        <title>High-quality nuclear genome for Sarcoptes scabiei-A critical resource for a neglected parasite.</title>
        <authorList>
            <person name="Korhonen P.K."/>
            <person name="Gasser R.B."/>
            <person name="Ma G."/>
            <person name="Wang T."/>
            <person name="Stroehlein A.J."/>
            <person name="Young N.D."/>
            <person name="Ang C.S."/>
            <person name="Fernando D.D."/>
            <person name="Lu H.C."/>
            <person name="Taylor S."/>
            <person name="Reynolds S.L."/>
            <person name="Mofiz E."/>
            <person name="Najaraj S.H."/>
            <person name="Gowda H."/>
            <person name="Madugundu A."/>
            <person name="Renuse S."/>
            <person name="Holt D."/>
            <person name="Pandey A."/>
            <person name="Papenfuss A.T."/>
            <person name="Fischer K."/>
        </authorList>
    </citation>
    <scope>NUCLEOTIDE SEQUENCE [LARGE SCALE GENOMIC DNA]</scope>
</reference>
<dbReference type="Gene3D" id="1.10.10.750">
    <property type="entry name" value="Ypt/Rab-GAP domain of gyp1p, domain 1"/>
    <property type="match status" value="1"/>
</dbReference>
<evidence type="ECO:0000256" key="4">
    <source>
        <dbReference type="ARBA" id="ARBA00022490"/>
    </source>
</evidence>
<name>A0A834RF81_SARSC</name>
<protein>
    <recommendedName>
        <fullName evidence="8">TBC1 domain family member 13</fullName>
    </recommendedName>
</protein>
<keyword evidence="3" id="KW-0343">GTPase activation</keyword>
<dbReference type="EMBL" id="WVUK01000053">
    <property type="protein sequence ID" value="KAF7494392.1"/>
    <property type="molecule type" value="Genomic_DNA"/>
</dbReference>
<dbReference type="EnsemblMetazoa" id="SSS_875s_mrna">
    <property type="protein sequence ID" value="KAF7494392.1"/>
    <property type="gene ID" value="SSS_875"/>
</dbReference>
<reference evidence="11" key="3">
    <citation type="submission" date="2022-06" db="UniProtKB">
        <authorList>
            <consortium name="EnsemblMetazoa"/>
        </authorList>
    </citation>
    <scope>IDENTIFICATION</scope>
</reference>
<evidence type="ECO:0000256" key="1">
    <source>
        <dbReference type="ARBA" id="ARBA00004370"/>
    </source>
</evidence>
<keyword evidence="12" id="KW-1185">Reference proteome</keyword>
<sequence>MAFKERISSFYNLIYEDKSELFNLPELRKICFSNGCPDDDKHIRSIVWKILLGYLPINRDEWSKCLQRQRELYKEFVQDLLIENGNIRQSQNDHPLNTDPNSNWKNYFRENEILQQIDKDVRRLYPDISFFQQKISKKFHSSEFDVLDRMNNSAQSVDVIKDCFGMIKMRKNKPFMANDSLKTDCDDEFHWQIVARILFIYAKLNPGQGYVQGMNEIIGPIYYVFANDSKLSWREHSEADTFWCFTNLMSEIRDIFNKHADSDKTSGIVSLMGRFVNILSKEDSELCQKINLIQGIKPHYYAFRWITLLLSQEFPLPDVLRLWDYLFSDENRFDFLLRVCCSMIILIRDQLMSGDFATNMKLLQNFPDTIETRVIVNRAKSIRS</sequence>
<evidence type="ECO:0000313" key="11">
    <source>
        <dbReference type="EnsemblMetazoa" id="KAF7494392.1"/>
    </source>
</evidence>
<dbReference type="FunFam" id="1.10.472.80:FF:000009">
    <property type="entry name" value="TBC1 domain family member 13"/>
    <property type="match status" value="1"/>
</dbReference>
<evidence type="ECO:0000313" key="10">
    <source>
        <dbReference type="EMBL" id="KAF7494392.1"/>
    </source>
</evidence>
<evidence type="ECO:0000256" key="5">
    <source>
        <dbReference type="ARBA" id="ARBA00023136"/>
    </source>
</evidence>
<evidence type="ECO:0000256" key="2">
    <source>
        <dbReference type="ARBA" id="ARBA00004496"/>
    </source>
</evidence>
<accession>A0A834RF81</accession>
<dbReference type="PANTHER" id="PTHR22957:SF27">
    <property type="entry name" value="TBC1 DOMAIN FAMILY MEMBER 13"/>
    <property type="match status" value="1"/>
</dbReference>
<dbReference type="InterPro" id="IPR000195">
    <property type="entry name" value="Rab-GAP-TBC_dom"/>
</dbReference>
<dbReference type="GO" id="GO:0005096">
    <property type="term" value="F:GTPase activator activity"/>
    <property type="evidence" value="ECO:0007669"/>
    <property type="project" value="UniProtKB-KW"/>
</dbReference>
<dbReference type="FunFam" id="1.10.8.270:FF:000019">
    <property type="entry name" value="TBC1 domain family member 13"/>
    <property type="match status" value="1"/>
</dbReference>
<evidence type="ECO:0000313" key="12">
    <source>
        <dbReference type="Proteomes" id="UP000070412"/>
    </source>
</evidence>
<dbReference type="SMART" id="SM00164">
    <property type="entry name" value="TBC"/>
    <property type="match status" value="1"/>
</dbReference>
<dbReference type="Pfam" id="PF00566">
    <property type="entry name" value="RabGAP-TBC"/>
    <property type="match status" value="1"/>
</dbReference>
<dbReference type="Proteomes" id="UP000070412">
    <property type="component" value="Unassembled WGS sequence"/>
</dbReference>
<proteinExistence type="predicted"/>
<comment type="subunit">
    <text evidence="7">Interacts with RAB1A and RAB10; in a GTP-dependent manner.</text>
</comment>
<dbReference type="PROSITE" id="PS50086">
    <property type="entry name" value="TBC_RABGAP"/>
    <property type="match status" value="1"/>
</dbReference>
<dbReference type="GO" id="GO:0006886">
    <property type="term" value="P:intracellular protein transport"/>
    <property type="evidence" value="ECO:0007669"/>
    <property type="project" value="TreeGrafter"/>
</dbReference>
<evidence type="ECO:0000256" key="7">
    <source>
        <dbReference type="ARBA" id="ARBA00064536"/>
    </source>
</evidence>
<comment type="subcellular location">
    <subcellularLocation>
        <location evidence="2">Cytoplasm</location>
    </subcellularLocation>
    <subcellularLocation>
        <location evidence="1">Membrane</location>
    </subcellularLocation>
</comment>
<evidence type="ECO:0000256" key="6">
    <source>
        <dbReference type="ARBA" id="ARBA00059763"/>
    </source>
</evidence>
<evidence type="ECO:0000259" key="9">
    <source>
        <dbReference type="PROSITE" id="PS50086"/>
    </source>
</evidence>
<reference evidence="10" key="2">
    <citation type="submission" date="2020-01" db="EMBL/GenBank/DDBJ databases">
        <authorList>
            <person name="Korhonen P.K.K."/>
            <person name="Guangxu M.G."/>
            <person name="Wang T.W."/>
            <person name="Stroehlein A.J.S."/>
            <person name="Young N.D."/>
            <person name="Ang C.-S.A."/>
            <person name="Fernando D.W.F."/>
            <person name="Lu H.L."/>
            <person name="Taylor S.T."/>
            <person name="Ehtesham M.E.M."/>
            <person name="Najaraj S.H.N."/>
            <person name="Harsha G.H.G."/>
            <person name="Madugundu A.M."/>
            <person name="Renuse S.R."/>
            <person name="Holt D.H."/>
            <person name="Pandey A.P."/>
            <person name="Papenfuss A.P."/>
            <person name="Gasser R.B.G."/>
            <person name="Fischer K.F."/>
        </authorList>
    </citation>
    <scope>NUCLEOTIDE SEQUENCE</scope>
    <source>
        <strain evidence="10">SSS_KF_BRIS2020</strain>
    </source>
</reference>
<gene>
    <name evidence="10" type="primary">SSS_875g</name>
    <name evidence="10" type="ORF">SSS_875</name>
</gene>
<dbReference type="Gene3D" id="1.10.8.270">
    <property type="entry name" value="putative rabgap domain of human tbc1 domain family member 14 like domains"/>
    <property type="match status" value="1"/>
</dbReference>
<organism evidence="10">
    <name type="scientific">Sarcoptes scabiei</name>
    <name type="common">Itch mite</name>
    <name type="synonym">Acarus scabiei</name>
    <dbReference type="NCBI Taxonomy" id="52283"/>
    <lineage>
        <taxon>Eukaryota</taxon>
        <taxon>Metazoa</taxon>
        <taxon>Ecdysozoa</taxon>
        <taxon>Arthropoda</taxon>
        <taxon>Chelicerata</taxon>
        <taxon>Arachnida</taxon>
        <taxon>Acari</taxon>
        <taxon>Acariformes</taxon>
        <taxon>Sarcoptiformes</taxon>
        <taxon>Astigmata</taxon>
        <taxon>Psoroptidia</taxon>
        <taxon>Sarcoptoidea</taxon>
        <taxon>Sarcoptidae</taxon>
        <taxon>Sarcoptinae</taxon>
        <taxon>Sarcoptes</taxon>
    </lineage>
</organism>
<comment type="function">
    <text evidence="6">Acts as a GTPase-activating protein for RAB35. Together with RAB35 may be involved in regulation of insulin-induced glucose transporter SLC2A4/GLUT4 translocation to the plasma membrane in adipocytes.</text>
</comment>
<dbReference type="InterPro" id="IPR035969">
    <property type="entry name" value="Rab-GAP_TBC_sf"/>
</dbReference>
<evidence type="ECO:0000256" key="3">
    <source>
        <dbReference type="ARBA" id="ARBA00022468"/>
    </source>
</evidence>
<feature type="domain" description="Rab-GAP TBC" evidence="9">
    <location>
        <begin position="38"/>
        <end position="330"/>
    </location>
</feature>
<dbReference type="SUPFAM" id="SSF47923">
    <property type="entry name" value="Ypt/Rab-GAP domain of gyp1p"/>
    <property type="match status" value="2"/>
</dbReference>
<dbReference type="AlphaFoldDB" id="A0A834RF81"/>
<dbReference type="Gene3D" id="1.10.472.80">
    <property type="entry name" value="Ypt/Rab-GAP domain of gyp1p, domain 3"/>
    <property type="match status" value="1"/>
</dbReference>
<dbReference type="PANTHER" id="PTHR22957">
    <property type="entry name" value="TBC1 DOMAIN FAMILY MEMBER GTPASE-ACTIVATING PROTEIN"/>
    <property type="match status" value="1"/>
</dbReference>